<dbReference type="Proteomes" id="UP000712045">
    <property type="component" value="Unassembled WGS sequence"/>
</dbReference>
<gene>
    <name evidence="2" type="ORF">JS521_00255</name>
</gene>
<evidence type="ECO:0000259" key="1">
    <source>
        <dbReference type="Pfam" id="PF03771"/>
    </source>
</evidence>
<feature type="domain" description="DUF317" evidence="1">
    <location>
        <begin position="89"/>
        <end position="149"/>
    </location>
</feature>
<proteinExistence type="predicted"/>
<keyword evidence="3" id="KW-1185">Reference proteome</keyword>
<feature type="domain" description="DUF317" evidence="1">
    <location>
        <begin position="219"/>
        <end position="263"/>
    </location>
</feature>
<comment type="caution">
    <text evidence="2">The sequence shown here is derived from an EMBL/GenBank/DDBJ whole genome shotgun (WGS) entry which is preliminary data.</text>
</comment>
<name>A0ABS2HPU4_9ACTN</name>
<organism evidence="2 3">
    <name type="scientific">Streptomyces durocortorensis</name>
    <dbReference type="NCBI Taxonomy" id="2811104"/>
    <lineage>
        <taxon>Bacteria</taxon>
        <taxon>Bacillati</taxon>
        <taxon>Actinomycetota</taxon>
        <taxon>Actinomycetes</taxon>
        <taxon>Kitasatosporales</taxon>
        <taxon>Streptomycetaceae</taxon>
        <taxon>Streptomyces</taxon>
    </lineage>
</organism>
<evidence type="ECO:0000313" key="3">
    <source>
        <dbReference type="Proteomes" id="UP000712045"/>
    </source>
</evidence>
<sequence length="282" mass="29729">MSVAPYPALGGALYPNPQLNPSTPNQGALPAYWVGPRHLAGDDGCLYDVVADTLAGFCWTSLTTVRGRRELDESLEDLQVLRSTVLHISPDARRWAQWTLSDEPFHLGGLPIAWQISARSDAGRSLADWSAYFTSGIPGEAIADFLLALDVCGEPTDAAAGPETVLDAASAHGWLRDADQPHAAAMHPTFTSRLGLGELPPLIQDADPCALIVEGDVPGVAGWQAWAELGAGAPCLWAASFSSSVPHGLVAAFTSSLSSTAPVLRRVLPESSRDRLLCAPAC</sequence>
<dbReference type="InterPro" id="IPR005523">
    <property type="entry name" value="DUF317_SPDY"/>
</dbReference>
<protein>
    <submittedName>
        <fullName evidence="2">DUF317 domain-containing protein</fullName>
    </submittedName>
</protein>
<dbReference type="EMBL" id="JAFEUF010000001">
    <property type="protein sequence ID" value="MBM7052362.1"/>
    <property type="molecule type" value="Genomic_DNA"/>
</dbReference>
<accession>A0ABS2HPU4</accession>
<evidence type="ECO:0000313" key="2">
    <source>
        <dbReference type="EMBL" id="MBM7052362.1"/>
    </source>
</evidence>
<reference evidence="2 3" key="1">
    <citation type="submission" date="2021-02" db="EMBL/GenBank/DDBJ databases">
        <title>Genome Streptomyces sp. RHZ10.</title>
        <authorList>
            <person name="Besaury L."/>
        </authorList>
    </citation>
    <scope>NUCLEOTIDE SEQUENCE [LARGE SCALE GENOMIC DNA]</scope>
    <source>
        <strain evidence="2 3">RHZ10</strain>
    </source>
</reference>
<dbReference type="Pfam" id="PF03771">
    <property type="entry name" value="SPDY"/>
    <property type="match status" value="2"/>
</dbReference>
<dbReference type="RefSeq" id="WP_205080686.1">
    <property type="nucleotide sequence ID" value="NZ_JAFEUF010000001.1"/>
</dbReference>